<feature type="region of interest" description="Disordered" evidence="1">
    <location>
        <begin position="1"/>
        <end position="22"/>
    </location>
</feature>
<gene>
    <name evidence="3" type="ORF">ACFP2T_19405</name>
</gene>
<dbReference type="Pfam" id="PF06496">
    <property type="entry name" value="DUF1097"/>
    <property type="match status" value="1"/>
</dbReference>
<organism evidence="3 4">
    <name type="scientific">Plantactinospora solaniradicis</name>
    <dbReference type="NCBI Taxonomy" id="1723736"/>
    <lineage>
        <taxon>Bacteria</taxon>
        <taxon>Bacillati</taxon>
        <taxon>Actinomycetota</taxon>
        <taxon>Actinomycetes</taxon>
        <taxon>Micromonosporales</taxon>
        <taxon>Micromonosporaceae</taxon>
        <taxon>Plantactinospora</taxon>
    </lineage>
</organism>
<feature type="transmembrane region" description="Helical" evidence="2">
    <location>
        <begin position="37"/>
        <end position="66"/>
    </location>
</feature>
<feature type="transmembrane region" description="Helical" evidence="2">
    <location>
        <begin position="104"/>
        <end position="122"/>
    </location>
</feature>
<dbReference type="RefSeq" id="WP_377423738.1">
    <property type="nucleotide sequence ID" value="NZ_JBHSPR010000013.1"/>
</dbReference>
<feature type="transmembrane region" description="Helical" evidence="2">
    <location>
        <begin position="152"/>
        <end position="172"/>
    </location>
</feature>
<name>A0ABW1K947_9ACTN</name>
<evidence type="ECO:0000256" key="1">
    <source>
        <dbReference type="SAM" id="MobiDB-lite"/>
    </source>
</evidence>
<protein>
    <submittedName>
        <fullName evidence="3">DUF1097 domain-containing protein</fullName>
    </submittedName>
</protein>
<reference evidence="4" key="1">
    <citation type="journal article" date="2019" name="Int. J. Syst. Evol. Microbiol.">
        <title>The Global Catalogue of Microorganisms (GCM) 10K type strain sequencing project: providing services to taxonomists for standard genome sequencing and annotation.</title>
        <authorList>
            <consortium name="The Broad Institute Genomics Platform"/>
            <consortium name="The Broad Institute Genome Sequencing Center for Infectious Disease"/>
            <person name="Wu L."/>
            <person name="Ma J."/>
        </authorList>
    </citation>
    <scope>NUCLEOTIDE SEQUENCE [LARGE SCALE GENOMIC DNA]</scope>
    <source>
        <strain evidence="4">ZS-35-S2</strain>
    </source>
</reference>
<evidence type="ECO:0000313" key="4">
    <source>
        <dbReference type="Proteomes" id="UP001596203"/>
    </source>
</evidence>
<feature type="compositionally biased region" description="Low complexity" evidence="1">
    <location>
        <begin position="8"/>
        <end position="22"/>
    </location>
</feature>
<keyword evidence="2" id="KW-0472">Membrane</keyword>
<feature type="transmembrane region" description="Helical" evidence="2">
    <location>
        <begin position="78"/>
        <end position="98"/>
    </location>
</feature>
<dbReference type="InterPro" id="IPR009476">
    <property type="entry name" value="DUF1097"/>
</dbReference>
<accession>A0ABW1K947</accession>
<dbReference type="Proteomes" id="UP001596203">
    <property type="component" value="Unassembled WGS sequence"/>
</dbReference>
<keyword evidence="4" id="KW-1185">Reference proteome</keyword>
<evidence type="ECO:0000313" key="3">
    <source>
        <dbReference type="EMBL" id="MFC6018366.1"/>
    </source>
</evidence>
<keyword evidence="2" id="KW-0812">Transmembrane</keyword>
<proteinExistence type="predicted"/>
<dbReference type="EMBL" id="JBHSPR010000013">
    <property type="protein sequence ID" value="MFC6018366.1"/>
    <property type="molecule type" value="Genomic_DNA"/>
</dbReference>
<keyword evidence="2" id="KW-1133">Transmembrane helix</keyword>
<evidence type="ECO:0000256" key="2">
    <source>
        <dbReference type="SAM" id="Phobius"/>
    </source>
</evidence>
<sequence>MAQQIHGSATAPTPATPATPAVHATASSSGQFVRFTLIAAVIAAAAAFLSETVGLHAWAMFVGWVAWFTRPASALHGVHAVICLWAGMLLAVAGHLIVAFLSPSIGVAALPVAVFVLACVAVGMRTTPVLDNMLAWFVGLVAFFALHPENILTGLFTLIAASAVGAGAGYACQRLQHRFAA</sequence>
<comment type="caution">
    <text evidence="3">The sequence shown here is derived from an EMBL/GenBank/DDBJ whole genome shotgun (WGS) entry which is preliminary data.</text>
</comment>